<dbReference type="Gramene" id="Potri.008G218433.1.v4.1">
    <property type="protein sequence ID" value="Potri.008G218433.1.v4.1"/>
    <property type="gene ID" value="Potri.008G218433.v4.1"/>
</dbReference>
<evidence type="ECO:0000313" key="6">
    <source>
        <dbReference type="Proteomes" id="UP000006729"/>
    </source>
</evidence>
<reference evidence="1" key="2">
    <citation type="submission" date="2017-07" db="EMBL/GenBank/DDBJ databases">
        <title>WGS assembly of Populus trichocarpa.</title>
        <authorList>
            <person name="Tuskan G."/>
            <person name="Difazio S."/>
            <person name="Jansson S."/>
            <person name="Bohlmann J."/>
            <person name="Grigoriev I."/>
            <person name="Hellsten U."/>
            <person name="Putnam N."/>
            <person name="Ralph S."/>
            <person name="Rombauts S."/>
            <person name="Salamov A."/>
            <person name="Schein J."/>
            <person name="Sterck L."/>
            <person name="Aerts A."/>
            <person name="Bhalerao R."/>
            <person name="Bhalerao R."/>
            <person name="Blaudez D."/>
            <person name="Boerjan W."/>
            <person name="Brun A."/>
            <person name="Brunner A."/>
            <person name="Busov V."/>
            <person name="Campbell M."/>
            <person name="Carlson J."/>
            <person name="Chalot M."/>
            <person name="Chapman J."/>
            <person name="Chen G."/>
            <person name="Cooper D."/>
            <person name="Coutinho P."/>
            <person name="Couturier J."/>
            <person name="Covert S."/>
            <person name="Cronk Q."/>
            <person name="Cunningham R."/>
            <person name="Davis J."/>
            <person name="Degroeve S."/>
            <person name="Dejardin A."/>
            <person name="Depamphilis C."/>
            <person name="Detter J."/>
            <person name="Dirks B."/>
            <person name="Dubchak I."/>
            <person name="Duplessis S."/>
            <person name="Ehlting J."/>
            <person name="Ellis B."/>
            <person name="Gendler K."/>
            <person name="Goodstein D."/>
            <person name="Gribskov M."/>
            <person name="Grimwood J."/>
            <person name="Groover A."/>
            <person name="Gunter L."/>
            <person name="Hamberger B."/>
            <person name="Heinze B."/>
            <person name="Helariutta Y."/>
            <person name="Henrissat B."/>
            <person name="Holligan D."/>
            <person name="Holt R."/>
            <person name="Huang W."/>
            <person name="Islam-Faridi N."/>
            <person name="Jones S."/>
            <person name="Jones-Rhoades M."/>
            <person name="Jorgensen R."/>
            <person name="Joshi C."/>
            <person name="Kangasjarvi J."/>
            <person name="Karlsson J."/>
            <person name="Kelleher C."/>
            <person name="Kirkpatrick R."/>
            <person name="Kirst M."/>
            <person name="Kohler A."/>
            <person name="Kalluri U."/>
            <person name="Larimer F."/>
            <person name="Leebens-Mack J."/>
            <person name="Leple J."/>
            <person name="Locascio P."/>
            <person name="Lou Y."/>
            <person name="Lucas S."/>
            <person name="Martin F."/>
            <person name="Montanini B."/>
            <person name="Napoli C."/>
            <person name="Nelson D."/>
            <person name="Nelson C."/>
            <person name="Nieminen K."/>
            <person name="Nilsson O."/>
            <person name="Pereda V."/>
            <person name="Peter G."/>
            <person name="Philippe R."/>
            <person name="Pilate G."/>
            <person name="Poliakov A."/>
            <person name="Razumovskaya J."/>
            <person name="Richardson P."/>
            <person name="Rinaldi C."/>
            <person name="Ritland K."/>
            <person name="Rouze P."/>
            <person name="Ryaboy D."/>
            <person name="Schmutz J."/>
            <person name="Schrader J."/>
            <person name="Segerman B."/>
            <person name="Shin H."/>
            <person name="Siddiqui A."/>
            <person name="Sterky F."/>
            <person name="Terry A."/>
            <person name="Tsai C."/>
            <person name="Uberbacher E."/>
            <person name="Unneberg P."/>
            <person name="Vahala J."/>
            <person name="Wall K."/>
            <person name="Wessler S."/>
            <person name="Yang G."/>
            <person name="Yin T."/>
            <person name="Douglas C."/>
            <person name="Marra M."/>
            <person name="Sandberg G."/>
            <person name="Van De Peer Y."/>
            <person name="Rokhsar D."/>
        </authorList>
    </citation>
    <scope>NUCLEOTIDE SEQUENCE</scope>
    <source>
        <strain evidence="1">Nisqually-1</strain>
    </source>
</reference>
<dbReference type="Gramene" id="Potri.008G210650.1.v4.1">
    <property type="protein sequence ID" value="Potri.008G210650.1.v4.1"/>
    <property type="gene ID" value="Potri.008G210650.v4.1"/>
</dbReference>
<dbReference type="PANTHER" id="PTHR33484">
    <property type="entry name" value="BNAC07G33360D PROTEIN"/>
    <property type="match status" value="1"/>
</dbReference>
<accession>A0A3N7G8H4</accession>
<dbReference type="EMBL" id="CM009297">
    <property type="protein sequence ID" value="RQO95033.1"/>
    <property type="molecule type" value="Genomic_DNA"/>
</dbReference>
<organism evidence="1 6">
    <name type="scientific">Populus trichocarpa</name>
    <name type="common">Western balsam poplar</name>
    <name type="synonym">Populus balsamifera subsp. trichocarpa</name>
    <dbReference type="NCBI Taxonomy" id="3694"/>
    <lineage>
        <taxon>Eukaryota</taxon>
        <taxon>Viridiplantae</taxon>
        <taxon>Streptophyta</taxon>
        <taxon>Embryophyta</taxon>
        <taxon>Tracheophyta</taxon>
        <taxon>Spermatophyta</taxon>
        <taxon>Magnoliopsida</taxon>
        <taxon>eudicotyledons</taxon>
        <taxon>Gunneridae</taxon>
        <taxon>Pentapetalae</taxon>
        <taxon>rosids</taxon>
        <taxon>fabids</taxon>
        <taxon>Malpighiales</taxon>
        <taxon>Salicaceae</taxon>
        <taxon>Saliceae</taxon>
        <taxon>Populus</taxon>
    </lineage>
</organism>
<dbReference type="Gramene" id="Potri.008G210450.1.v4.1">
    <property type="protein sequence ID" value="Potri.008G210450.1.v4.1"/>
    <property type="gene ID" value="Potri.008G210450.v4.1"/>
</dbReference>
<evidence type="ECO:0000313" key="3">
    <source>
        <dbReference type="EMBL" id="RQO95089.1"/>
    </source>
</evidence>
<name>A0A3N7G8H4_POPTR</name>
<sequence>MARQADRLIKIGLEGFAAIDESFGRAKRPPVLKIPNPHPPSQIPVTKVIDSDEAAQLYGGRGYINYRKGKPVPF</sequence>
<protein>
    <submittedName>
        <fullName evidence="1">Uncharacterized protein</fullName>
    </submittedName>
</protein>
<evidence type="ECO:0000313" key="4">
    <source>
        <dbReference type="EMBL" id="RQO95091.1"/>
    </source>
</evidence>
<dbReference type="EMBL" id="CM009297">
    <property type="protein sequence ID" value="RQO95094.1"/>
    <property type="molecule type" value="Genomic_DNA"/>
</dbReference>
<dbReference type="EMBL" id="CM009297">
    <property type="protein sequence ID" value="RQO95089.1"/>
    <property type="molecule type" value="Genomic_DNA"/>
</dbReference>
<evidence type="ECO:0000313" key="5">
    <source>
        <dbReference type="EMBL" id="RQO95094.1"/>
    </source>
</evidence>
<dbReference type="EMBL" id="CM009297">
    <property type="protein sequence ID" value="RQO95091.1"/>
    <property type="molecule type" value="Genomic_DNA"/>
</dbReference>
<dbReference type="AlphaFoldDB" id="A0A3N7G8H4"/>
<reference evidence="1 6" key="1">
    <citation type="journal article" date="2006" name="Science">
        <title>The genome of black cottonwood, Populus trichocarpa (Torr. &amp; Gray).</title>
        <authorList>
            <person name="Tuskan G.A."/>
            <person name="Difazio S."/>
            <person name="Jansson S."/>
            <person name="Bohlmann J."/>
            <person name="Grigoriev I."/>
            <person name="Hellsten U."/>
            <person name="Putnam N."/>
            <person name="Ralph S."/>
            <person name="Rombauts S."/>
            <person name="Salamov A."/>
            <person name="Schein J."/>
            <person name="Sterck L."/>
            <person name="Aerts A."/>
            <person name="Bhalerao R.R."/>
            <person name="Bhalerao R.P."/>
            <person name="Blaudez D."/>
            <person name="Boerjan W."/>
            <person name="Brun A."/>
            <person name="Brunner A."/>
            <person name="Busov V."/>
            <person name="Campbell M."/>
            <person name="Carlson J."/>
            <person name="Chalot M."/>
            <person name="Chapman J."/>
            <person name="Chen G.L."/>
            <person name="Cooper D."/>
            <person name="Coutinho P.M."/>
            <person name="Couturier J."/>
            <person name="Covert S."/>
            <person name="Cronk Q."/>
            <person name="Cunningham R."/>
            <person name="Davis J."/>
            <person name="Degroeve S."/>
            <person name="Dejardin A."/>
            <person name="Depamphilis C."/>
            <person name="Detter J."/>
            <person name="Dirks B."/>
            <person name="Dubchak I."/>
            <person name="Duplessis S."/>
            <person name="Ehlting J."/>
            <person name="Ellis B."/>
            <person name="Gendler K."/>
            <person name="Goodstein D."/>
            <person name="Gribskov M."/>
            <person name="Grimwood J."/>
            <person name="Groover A."/>
            <person name="Gunter L."/>
            <person name="Hamberger B."/>
            <person name="Heinze B."/>
            <person name="Helariutta Y."/>
            <person name="Henrissat B."/>
            <person name="Holligan D."/>
            <person name="Holt R."/>
            <person name="Huang W."/>
            <person name="Islam-Faridi N."/>
            <person name="Jones S."/>
            <person name="Jones-Rhoades M."/>
            <person name="Jorgensen R."/>
            <person name="Joshi C."/>
            <person name="Kangasjarvi J."/>
            <person name="Karlsson J."/>
            <person name="Kelleher C."/>
            <person name="Kirkpatrick R."/>
            <person name="Kirst M."/>
            <person name="Kohler A."/>
            <person name="Kalluri U."/>
            <person name="Larimer F."/>
            <person name="Leebens-Mack J."/>
            <person name="Leple J.C."/>
            <person name="Locascio P."/>
            <person name="Lou Y."/>
            <person name="Lucas S."/>
            <person name="Martin F."/>
            <person name="Montanini B."/>
            <person name="Napoli C."/>
            <person name="Nelson D.R."/>
            <person name="Nelson C."/>
            <person name="Nieminen K."/>
            <person name="Nilsson O."/>
            <person name="Pereda V."/>
            <person name="Peter G."/>
            <person name="Philippe R."/>
            <person name="Pilate G."/>
            <person name="Poliakov A."/>
            <person name="Razumovskaya J."/>
            <person name="Richardson P."/>
            <person name="Rinaldi C."/>
            <person name="Ritland K."/>
            <person name="Rouze P."/>
            <person name="Ryaboy D."/>
            <person name="Schmutz J."/>
            <person name="Schrader J."/>
            <person name="Segerman B."/>
            <person name="Shin H."/>
            <person name="Siddiqui A."/>
            <person name="Sterky F."/>
            <person name="Terry A."/>
            <person name="Tsai C.J."/>
            <person name="Uberbacher E."/>
            <person name="Unneberg P."/>
            <person name="Vahala J."/>
            <person name="Wall K."/>
            <person name="Wessler S."/>
            <person name="Yang G."/>
            <person name="Yin T."/>
            <person name="Douglas C."/>
            <person name="Marra M."/>
            <person name="Sandberg G."/>
            <person name="Van de Peer Y."/>
            <person name="Rokhsar D."/>
        </authorList>
    </citation>
    <scope>NUCLEOTIDE SEQUENCE [LARGE SCALE GENOMIC DNA]</scope>
    <source>
        <strain evidence="6">cv. Nisqually</strain>
        <strain evidence="1">Nisqually-1</strain>
    </source>
</reference>
<dbReference type="EMBL" id="CM009297">
    <property type="protein sequence ID" value="RQO95031.1"/>
    <property type="molecule type" value="Genomic_DNA"/>
</dbReference>
<proteinExistence type="predicted"/>
<gene>
    <name evidence="1" type="ORF">POPTR_008G210450</name>
    <name evidence="2" type="ORF">POPTR_008G210650</name>
    <name evidence="3" type="ORF">POPTR_008G218201</name>
    <name evidence="4" type="ORF">POPTR_008G218433</name>
    <name evidence="5" type="ORF">POPTR_008G218801</name>
</gene>
<keyword evidence="6" id="KW-1185">Reference proteome</keyword>
<dbReference type="Proteomes" id="UP000006729">
    <property type="component" value="Chromosome 8"/>
</dbReference>
<dbReference type="InParanoid" id="A0A3N7G8H4"/>
<evidence type="ECO:0000313" key="1">
    <source>
        <dbReference type="EMBL" id="RQO95031.1"/>
    </source>
</evidence>
<evidence type="ECO:0000313" key="2">
    <source>
        <dbReference type="EMBL" id="RQO95033.1"/>
    </source>
</evidence>
<dbReference type="PANTHER" id="PTHR33484:SF3">
    <property type="entry name" value="HYDROXYPROLINE-RICH GLYCOPROTEIN FAMILY PROTEIN"/>
    <property type="match status" value="1"/>
</dbReference>